<dbReference type="PRINTS" id="PR01415">
    <property type="entry name" value="ANKYRIN"/>
</dbReference>
<feature type="repeat" description="ANK" evidence="3">
    <location>
        <begin position="504"/>
        <end position="537"/>
    </location>
</feature>
<gene>
    <name evidence="4" type="ORF">PMZ80_010132</name>
</gene>
<evidence type="ECO:0000256" key="2">
    <source>
        <dbReference type="ARBA" id="ARBA00023043"/>
    </source>
</evidence>
<dbReference type="SMART" id="SM00248">
    <property type="entry name" value="ANK"/>
    <property type="match status" value="7"/>
</dbReference>
<feature type="repeat" description="ANK" evidence="3">
    <location>
        <begin position="396"/>
        <end position="428"/>
    </location>
</feature>
<dbReference type="EMBL" id="JAVHJV010000016">
    <property type="protein sequence ID" value="KAK5937512.1"/>
    <property type="molecule type" value="Genomic_DNA"/>
</dbReference>
<proteinExistence type="predicted"/>
<accession>A0ABR0RA89</accession>
<feature type="repeat" description="ANK" evidence="3">
    <location>
        <begin position="470"/>
        <end position="503"/>
    </location>
</feature>
<dbReference type="Gene3D" id="1.25.40.20">
    <property type="entry name" value="Ankyrin repeat-containing domain"/>
    <property type="match status" value="3"/>
</dbReference>
<feature type="repeat" description="ANK" evidence="3">
    <location>
        <begin position="572"/>
        <end position="608"/>
    </location>
</feature>
<dbReference type="Pfam" id="PF12796">
    <property type="entry name" value="Ank_2"/>
    <property type="match status" value="2"/>
</dbReference>
<keyword evidence="5" id="KW-1185">Reference proteome</keyword>
<dbReference type="InterPro" id="IPR036770">
    <property type="entry name" value="Ankyrin_rpt-contain_sf"/>
</dbReference>
<dbReference type="RefSeq" id="XP_064725602.1">
    <property type="nucleotide sequence ID" value="XM_064878523.1"/>
</dbReference>
<keyword evidence="1" id="KW-0677">Repeat</keyword>
<feature type="repeat" description="ANK" evidence="3">
    <location>
        <begin position="538"/>
        <end position="571"/>
    </location>
</feature>
<evidence type="ECO:0000313" key="5">
    <source>
        <dbReference type="Proteomes" id="UP001334248"/>
    </source>
</evidence>
<evidence type="ECO:0000313" key="4">
    <source>
        <dbReference type="EMBL" id="KAK5937512.1"/>
    </source>
</evidence>
<dbReference type="SUPFAM" id="SSF48403">
    <property type="entry name" value="Ankyrin repeat"/>
    <property type="match status" value="1"/>
</dbReference>
<dbReference type="InterPro" id="IPR002110">
    <property type="entry name" value="Ankyrin_rpt"/>
</dbReference>
<keyword evidence="2 3" id="KW-0040">ANK repeat</keyword>
<dbReference type="PANTHER" id="PTHR24171:SF9">
    <property type="entry name" value="ANKYRIN REPEAT DOMAIN-CONTAINING PROTEIN 39"/>
    <property type="match status" value="1"/>
</dbReference>
<name>A0ABR0RA89_9EURO</name>
<reference evidence="4 5" key="1">
    <citation type="journal article" date="2023" name="Res Sq">
        <title>Genomic and morphological characterization of Knufia obscura isolated from the Mars 2020 spacecraft assembly facility.</title>
        <authorList>
            <person name="Chander A.M."/>
            <person name="Teixeira M.M."/>
            <person name="Singh N.K."/>
            <person name="Williams M.P."/>
            <person name="Parker C.W."/>
            <person name="Leo P."/>
            <person name="Stajich J.E."/>
            <person name="Torok T."/>
            <person name="Tighe S."/>
            <person name="Mason C.E."/>
            <person name="Venkateswaran K."/>
        </authorList>
    </citation>
    <scope>NUCLEOTIDE SEQUENCE [LARGE SCALE GENOMIC DNA]</scope>
    <source>
        <strain evidence="4 5">CCFEE 5817</strain>
    </source>
</reference>
<organism evidence="4 5">
    <name type="scientific">Knufia obscura</name>
    <dbReference type="NCBI Taxonomy" id="1635080"/>
    <lineage>
        <taxon>Eukaryota</taxon>
        <taxon>Fungi</taxon>
        <taxon>Dikarya</taxon>
        <taxon>Ascomycota</taxon>
        <taxon>Pezizomycotina</taxon>
        <taxon>Eurotiomycetes</taxon>
        <taxon>Chaetothyriomycetidae</taxon>
        <taxon>Chaetothyriales</taxon>
        <taxon>Trichomeriaceae</taxon>
        <taxon>Knufia</taxon>
    </lineage>
</organism>
<comment type="caution">
    <text evidence="4">The sequence shown here is derived from an EMBL/GenBank/DDBJ whole genome shotgun (WGS) entry which is preliminary data.</text>
</comment>
<dbReference type="PROSITE" id="PS50297">
    <property type="entry name" value="ANK_REP_REGION"/>
    <property type="match status" value="5"/>
</dbReference>
<dbReference type="GeneID" id="90003581"/>
<protein>
    <submittedName>
        <fullName evidence="4">Uncharacterized protein</fullName>
    </submittedName>
</protein>
<evidence type="ECO:0000256" key="3">
    <source>
        <dbReference type="PROSITE-ProRule" id="PRU00023"/>
    </source>
</evidence>
<dbReference type="PROSITE" id="PS50088">
    <property type="entry name" value="ANK_REPEAT"/>
    <property type="match status" value="5"/>
</dbReference>
<sequence length="711" mass="78691">MVDGGLLSPKLVMRSKLPVKVWSGLSSLLMHWMSANMQSGVGRPYIKIGKCLDRPDMRLFEINMQIPFFLAAEICLNSIEQATNSAEFDTALDADLSDLSKLYDESLKRLRAQSRSRAQLGLLALSWLSLVKAPLTLPQLAHAICVSSNGKTFQLTQVAPSETIFSACVGLVTLHPVSQEIRLLHSTVLERFKETKSNVLTNKAVLEACIYYLGHQQIYAAMGTIHAPCPGEPEALQPYPFLGYALSYWYYHVDKEGQVSLPLLDFLGSHKNFEAWANTVIFRKSGNASRRTLLSMSVDHPDFEGLMRGELSEVVYWSQRSTSPYRLYGMCFALRKGWNATLCALLARSSGMGQQDLTHLLYVAIRFANVDGCRTLLEHGASPTQAINCTRICHDRGAPPSHFAFFHRRRSILKLLIQHGASVNEQNSRGYNILHKLLADITGYGPQQPILDDIVHLLDLGAGANELDIASETPLHVAMRRVRTVEIISVLLERGASTEARNYCGQTPLHVALTSSRPDSIVALLLKHKSPVSTRDNHGHLPIHEAVRRRRSCTVLKLLLQAGAEIDGQDTMGDTGLHLICRSIKSQKDFELLELLLAHGANVNARNHDGNTALHLIMDAAARNLDLGFETLVKEHVKAATVLLKQGADLHIQNVLRRTPLQPDRNERALTLTMSVLADYAHEAGIVLSLNVQDEEKTEASANEVQSGLSE</sequence>
<dbReference type="Proteomes" id="UP001334248">
    <property type="component" value="Unassembled WGS sequence"/>
</dbReference>
<evidence type="ECO:0000256" key="1">
    <source>
        <dbReference type="ARBA" id="ARBA00022737"/>
    </source>
</evidence>
<dbReference type="PANTHER" id="PTHR24171">
    <property type="entry name" value="ANKYRIN REPEAT DOMAIN-CONTAINING PROTEIN 39-RELATED"/>
    <property type="match status" value="1"/>
</dbReference>